<dbReference type="Proteomes" id="UP001367676">
    <property type="component" value="Unassembled WGS sequence"/>
</dbReference>
<dbReference type="GO" id="GO:0022857">
    <property type="term" value="F:transmembrane transporter activity"/>
    <property type="evidence" value="ECO:0007669"/>
    <property type="project" value="InterPro"/>
</dbReference>
<dbReference type="PANTHER" id="PTHR48021:SF1">
    <property type="entry name" value="GH07001P-RELATED"/>
    <property type="match status" value="1"/>
</dbReference>
<evidence type="ECO:0000256" key="4">
    <source>
        <dbReference type="ARBA" id="ARBA00023136"/>
    </source>
</evidence>
<feature type="compositionally biased region" description="Acidic residues" evidence="5">
    <location>
        <begin position="1"/>
        <end position="15"/>
    </location>
</feature>
<comment type="subcellular location">
    <subcellularLocation>
        <location evidence="1">Membrane</location>
    </subcellularLocation>
</comment>
<keyword evidence="4 6" id="KW-0472">Membrane</keyword>
<dbReference type="InterPro" id="IPR005828">
    <property type="entry name" value="MFS_sugar_transport-like"/>
</dbReference>
<dbReference type="PANTHER" id="PTHR48021">
    <property type="match status" value="1"/>
</dbReference>
<dbReference type="GO" id="GO:0016020">
    <property type="term" value="C:membrane"/>
    <property type="evidence" value="ECO:0007669"/>
    <property type="project" value="UniProtKB-SubCell"/>
</dbReference>
<sequence length="473" mass="53084">MSADDEEYTENEDAPTQEGNSPLEEQLHACSCIIIPSLVAGMIKVREGDRNNEYKSAFGEVFSKAGPTMADLIGIFSSAILINNVGRKKSLVLTNLIFLVSVVIFITDPSVKVDFAGLVIYYVGRRFLFVSADVFVAEMAEPRYRALIIGIHFFGYDCGHGVVAAVLPERSRFPLVVALLIIIPSLVLSLLATETPYWLALQGEPDRAEQIYRSLRGSNADEAEFEEMLAAAEVDADRKMLGVGPNVFTWEFFAPWMLVIFMMLGVFNTCFLNDELTNVLVAEGRYRFLRDEPFYTDRALERIIHHTCVALGEAMFCVLVIKVRRRLLYLLTVALHITMLATTYMADRAESSSSSSFFYLNTLCPLFTEVGGHTVTRMLPVEIFPAVVREFGAASQALTDQVLLFLKWLALKGGRTAWYYKFITQTFWGCLPLGILLTCFFMPETKDLPLTQTEKGTYELKELLQATEDIAEE</sequence>
<evidence type="ECO:0000313" key="7">
    <source>
        <dbReference type="EMBL" id="KAK7571244.1"/>
    </source>
</evidence>
<keyword evidence="3 6" id="KW-1133">Transmembrane helix</keyword>
<feature type="region of interest" description="Disordered" evidence="5">
    <location>
        <begin position="1"/>
        <end position="21"/>
    </location>
</feature>
<feature type="transmembrane region" description="Helical" evidence="6">
    <location>
        <begin position="144"/>
        <end position="167"/>
    </location>
</feature>
<evidence type="ECO:0000256" key="6">
    <source>
        <dbReference type="SAM" id="Phobius"/>
    </source>
</evidence>
<evidence type="ECO:0000256" key="2">
    <source>
        <dbReference type="ARBA" id="ARBA00022692"/>
    </source>
</evidence>
<keyword evidence="8" id="KW-1185">Reference proteome</keyword>
<name>A0AAN9T4M0_9HEMI</name>
<dbReference type="Gene3D" id="1.20.1250.20">
    <property type="entry name" value="MFS general substrate transporter like domains"/>
    <property type="match status" value="1"/>
</dbReference>
<dbReference type="InterPro" id="IPR050549">
    <property type="entry name" value="MFS_Trehalose_Transporter"/>
</dbReference>
<evidence type="ECO:0000256" key="3">
    <source>
        <dbReference type="ARBA" id="ARBA00022989"/>
    </source>
</evidence>
<accession>A0AAN9T4M0</accession>
<feature type="transmembrane region" description="Helical" evidence="6">
    <location>
        <begin position="328"/>
        <end position="346"/>
    </location>
</feature>
<feature type="transmembrane region" description="Helical" evidence="6">
    <location>
        <begin position="173"/>
        <end position="192"/>
    </location>
</feature>
<feature type="transmembrane region" description="Helical" evidence="6">
    <location>
        <begin position="418"/>
        <end position="442"/>
    </location>
</feature>
<dbReference type="InterPro" id="IPR036259">
    <property type="entry name" value="MFS_trans_sf"/>
</dbReference>
<feature type="transmembrane region" description="Helical" evidence="6">
    <location>
        <begin position="247"/>
        <end position="267"/>
    </location>
</feature>
<proteinExistence type="predicted"/>
<feature type="transmembrane region" description="Helical" evidence="6">
    <location>
        <begin position="90"/>
        <end position="107"/>
    </location>
</feature>
<reference evidence="7 8" key="1">
    <citation type="submission" date="2024-03" db="EMBL/GenBank/DDBJ databases">
        <title>Adaptation during the transition from Ophiocordyceps entomopathogen to insect associate is accompanied by gene loss and intensified selection.</title>
        <authorList>
            <person name="Ward C.M."/>
            <person name="Onetto C.A."/>
            <person name="Borneman A.R."/>
        </authorList>
    </citation>
    <scope>NUCLEOTIDE SEQUENCE [LARGE SCALE GENOMIC DNA]</scope>
    <source>
        <strain evidence="7">AWRI1</strain>
        <tissue evidence="7">Single Adult Female</tissue>
    </source>
</reference>
<evidence type="ECO:0000256" key="5">
    <source>
        <dbReference type="SAM" id="MobiDB-lite"/>
    </source>
</evidence>
<dbReference type="SUPFAM" id="SSF103473">
    <property type="entry name" value="MFS general substrate transporter"/>
    <property type="match status" value="1"/>
</dbReference>
<evidence type="ECO:0000313" key="8">
    <source>
        <dbReference type="Proteomes" id="UP001367676"/>
    </source>
</evidence>
<keyword evidence="2 6" id="KW-0812">Transmembrane</keyword>
<organism evidence="7 8">
    <name type="scientific">Parthenolecanium corni</name>
    <dbReference type="NCBI Taxonomy" id="536013"/>
    <lineage>
        <taxon>Eukaryota</taxon>
        <taxon>Metazoa</taxon>
        <taxon>Ecdysozoa</taxon>
        <taxon>Arthropoda</taxon>
        <taxon>Hexapoda</taxon>
        <taxon>Insecta</taxon>
        <taxon>Pterygota</taxon>
        <taxon>Neoptera</taxon>
        <taxon>Paraneoptera</taxon>
        <taxon>Hemiptera</taxon>
        <taxon>Sternorrhyncha</taxon>
        <taxon>Coccoidea</taxon>
        <taxon>Coccidae</taxon>
        <taxon>Parthenolecanium</taxon>
    </lineage>
</organism>
<protein>
    <submittedName>
        <fullName evidence="7">Uncharacterized protein</fullName>
    </submittedName>
</protein>
<dbReference type="EMBL" id="JBBCAQ010000041">
    <property type="protein sequence ID" value="KAK7571244.1"/>
    <property type="molecule type" value="Genomic_DNA"/>
</dbReference>
<dbReference type="Pfam" id="PF00083">
    <property type="entry name" value="Sugar_tr"/>
    <property type="match status" value="1"/>
</dbReference>
<comment type="caution">
    <text evidence="7">The sequence shown here is derived from an EMBL/GenBank/DDBJ whole genome shotgun (WGS) entry which is preliminary data.</text>
</comment>
<evidence type="ECO:0000256" key="1">
    <source>
        <dbReference type="ARBA" id="ARBA00004370"/>
    </source>
</evidence>
<dbReference type="AlphaFoldDB" id="A0AAN9T4M0"/>
<gene>
    <name evidence="7" type="ORF">V9T40_014848</name>
</gene>